<proteinExistence type="predicted"/>
<dbReference type="GO" id="GO:0000272">
    <property type="term" value="P:polysaccharide catabolic process"/>
    <property type="evidence" value="ECO:0007669"/>
    <property type="project" value="InterPro"/>
</dbReference>
<dbReference type="EMBL" id="QRHR01000003">
    <property type="protein sequence ID" value="RHF89699.1"/>
    <property type="molecule type" value="Genomic_DNA"/>
</dbReference>
<evidence type="ECO:0000313" key="3">
    <source>
        <dbReference type="Proteomes" id="UP000286186"/>
    </source>
</evidence>
<dbReference type="GO" id="GO:0030246">
    <property type="term" value="F:carbohydrate binding"/>
    <property type="evidence" value="ECO:0007669"/>
    <property type="project" value="InterPro"/>
</dbReference>
<name>A0A414R9G8_9FIRM</name>
<dbReference type="InterPro" id="IPR002102">
    <property type="entry name" value="Cohesin_dom"/>
</dbReference>
<dbReference type="CDD" id="cd08547">
    <property type="entry name" value="Type_II_cohesin"/>
    <property type="match status" value="2"/>
</dbReference>
<dbReference type="Gene3D" id="2.60.40.680">
    <property type="match status" value="2"/>
</dbReference>
<accession>A0A414R9G8</accession>
<protein>
    <recommendedName>
        <fullName evidence="1">Cohesin domain-containing protein</fullName>
    </recommendedName>
</protein>
<dbReference type="Proteomes" id="UP000286186">
    <property type="component" value="Unassembled WGS sequence"/>
</dbReference>
<dbReference type="Gene3D" id="1.10.8.1320">
    <property type="match status" value="1"/>
</dbReference>
<dbReference type="SUPFAM" id="SSF49384">
    <property type="entry name" value="Carbohydrate-binding domain"/>
    <property type="match status" value="2"/>
</dbReference>
<organism evidence="2 3">
    <name type="scientific">Eubacterium ventriosum</name>
    <dbReference type="NCBI Taxonomy" id="39496"/>
    <lineage>
        <taxon>Bacteria</taxon>
        <taxon>Bacillati</taxon>
        <taxon>Bacillota</taxon>
        <taxon>Clostridia</taxon>
        <taxon>Eubacteriales</taxon>
        <taxon>Eubacteriaceae</taxon>
        <taxon>Eubacterium</taxon>
    </lineage>
</organism>
<evidence type="ECO:0000259" key="1">
    <source>
        <dbReference type="Pfam" id="PF00963"/>
    </source>
</evidence>
<dbReference type="InterPro" id="IPR008965">
    <property type="entry name" value="CBM2/CBM3_carb-bd_dom_sf"/>
</dbReference>
<dbReference type="Gene3D" id="3.80.10.10">
    <property type="entry name" value="Ribonuclease Inhibitor"/>
    <property type="match status" value="1"/>
</dbReference>
<dbReference type="Pfam" id="PF00963">
    <property type="entry name" value="Cohesin"/>
    <property type="match status" value="1"/>
</dbReference>
<dbReference type="InterPro" id="IPR032675">
    <property type="entry name" value="LRR_dom_sf"/>
</dbReference>
<dbReference type="InterPro" id="IPR026906">
    <property type="entry name" value="LRR_5"/>
</dbReference>
<dbReference type="SUPFAM" id="SSF52058">
    <property type="entry name" value="L domain-like"/>
    <property type="match status" value="1"/>
</dbReference>
<dbReference type="Pfam" id="PF13306">
    <property type="entry name" value="LRR_5"/>
    <property type="match status" value="1"/>
</dbReference>
<sequence length="1722" mass="190550">MKIKNKFYNFIVSIILVVSLLAGTIVPANTIVKADDNNPTIWTSYEQSNGVVTIHYYGTGITNLSSYQMLIKYDNEKLSYKECKFSSELGSTITSAKESQGTVKIALINGNGLSVTDKELFAITYTADFVGSEQCVFNTNINEAYDRNLSNIDFNIDSQLTINVDNPLSDNYQVNLEGTTDANANDTVQCRFGFSHNAGVMSGSFILHYNEEQVRFQKVTANKNVEGLIVSYNKVEEGTVKVAYAFNKCSTTTMNFLNMEFIPLEKSTSSNISLSDVTITNEQLQECTFDGSYEATISTSEQQSDNLFTVNGLDSIDSQETFDVTINLAGNSGIASMTAYLEYDKDIFEIQDASFSDGILKNSFTNVSTSTKGKVKFAFMSTDDIKADGQVIKLTFKAIKNENVSGKFQLVVDELTDSNATKQEYNIADLTTKVNKICIHNYIGPDFQWSDDYSTCKAVYTCEYNREHVIKVDCDVETTRTEATCEEDGNITHTATGIYNDQKITDVQKETIPAKGHVKGEVKIENATESTCEKGGSYDEVVYCTVCNKELSRNTVKTEALGHKWNEGKITTQPTCMEEGVKTFECMVCGKTKTEKVEALGHDWNNDFTVDKEATCEETGLKSIHCKRCDIKKDETVIPAKGHVAGEKKIENATEAVCEAGGSYDEVIYCTVCNKELSRTTVKTEAKGHKWNEGKITTQPTCTEEGVKTFQCMVCGKTKTEKASALGHDWNEDFTVDKEATCEETGLKSIHCKHCDEKKDETTIPAKGHVEGEVKIENATEATCEQGGSYDEVVYCTVCNKELSRNTVKTEAKGHKWNPGTITTEPTCTEEGVKTFECTVCGKTKTEKVEALGHDWNEDFTVDKEATCEETGLKSIHCKRCDSKKDETVIPAKGHVAGEKKIENATEAVCEVGGSYDEVVYCTVCGKELSRTTVKTEAKGHKWNPGTITTEPTCTEEGVKTFECTVCGKTKTEKVEALGHDWDNDFTVDKEETCEETGVKSIHCKRCDERKEITTIPVKGHVAGEKKIENATESTCENGGSYDEVIYCTVCGKELSRTTIKTEAKGHVKGEVKIENATESTCEEGGSYDEVVYCTVCNKELSRNTVKTEALGHKWNEGKITTQPTCTEEGVKTFQCMVCGKTKTEAVAALGHNWNKDFTVDKEATCEETGLKSIHCKRCDERKEITTIPAKGHVKGKVKIENATEATCEEGGNYDEVVYCTVCNKELSRTTVKTEAKGHKWNEGKITTEPTCTEEGVKTFQCMVCGKTKTEAVAALDHNWNEDFTVDKESTCEETGLKSIHCKRCDEKKDETTIPAKGHVKGKVKIENATEATCEVGGTYDEVIYCTVCNKELSRTTVKTEAKGHVKGEVKIENATESTCEKGGSYDEVIYCTVCNKELSRTTVKTEAKGHKWNEGKITTQPTCTEEGVKTFECMVCGKTKTEKVSALGHDWAEDFTVDKEATCEETGLKSIHCKHCDEKKDETTIPAKGHVKGKVKIENATEATCEEGGSYDEVVYCTVCNKELSRTTVKTEAKGHKWNKGKVTTEPTYAEEGVKTYTCTACGATKTEVIPKRNMEYTVGSTYQDISTNAIYRITVINKQVEYVCPIDKKLKKATIPSQIRIGNVTYKVTSIGNNAFKRCKNLSSITIGNNISKIGNKAFYNCKKLKKIKIKSKKLTLKKIGKSAFKKINKKAKISVPKSKKKSYKKMLTKKGLSKTVKIK</sequence>
<feature type="domain" description="Cohesin" evidence="1">
    <location>
        <begin position="314"/>
        <end position="424"/>
    </location>
</feature>
<evidence type="ECO:0000313" key="2">
    <source>
        <dbReference type="EMBL" id="RHF89699.1"/>
    </source>
</evidence>
<dbReference type="RefSeq" id="WP_118231458.1">
    <property type="nucleotide sequence ID" value="NZ_QRHR01000003.1"/>
</dbReference>
<reference evidence="2 3" key="1">
    <citation type="submission" date="2018-08" db="EMBL/GenBank/DDBJ databases">
        <title>A genome reference for cultivated species of the human gut microbiota.</title>
        <authorList>
            <person name="Zou Y."/>
            <person name="Xue W."/>
            <person name="Luo G."/>
        </authorList>
    </citation>
    <scope>NUCLEOTIDE SEQUENCE [LARGE SCALE GENOMIC DNA]</scope>
    <source>
        <strain evidence="2 3">AM23-22</strain>
    </source>
</reference>
<comment type="caution">
    <text evidence="2">The sequence shown here is derived from an EMBL/GenBank/DDBJ whole genome shotgun (WGS) entry which is preliminary data.</text>
</comment>
<gene>
    <name evidence="2" type="ORF">DW652_04275</name>
</gene>